<dbReference type="STRING" id="357278.IV61_GL001365"/>
<accession>A0A0R1GY73</accession>
<organism evidence="2 3">
    <name type="scientific">Levilactobacillus parabrevis ATCC 53295</name>
    <dbReference type="NCBI Taxonomy" id="1267003"/>
    <lineage>
        <taxon>Bacteria</taxon>
        <taxon>Bacillati</taxon>
        <taxon>Bacillota</taxon>
        <taxon>Bacilli</taxon>
        <taxon>Lactobacillales</taxon>
        <taxon>Lactobacillaceae</taxon>
        <taxon>Levilactobacillus</taxon>
    </lineage>
</organism>
<dbReference type="InterPro" id="IPR027843">
    <property type="entry name" value="DUF4440"/>
</dbReference>
<sequence length="135" mass="15227">MNEEILSLYRAYNVAMAADDTTALDRLLAPDFTLTHMTGYVQPRAEWLGELQRGTMRYFSSAEDHVAVTATDDGWRVVGQNRVVASIHGSGKYEWPLNTDMMVQRINGDLQIMGGRRDDLLTAKVKATPMFHVKH</sequence>
<name>A0A0R1GY73_9LACO</name>
<dbReference type="EMBL" id="AZCZ01000029">
    <property type="protein sequence ID" value="KRK36130.1"/>
    <property type="molecule type" value="Genomic_DNA"/>
</dbReference>
<evidence type="ECO:0000313" key="3">
    <source>
        <dbReference type="Proteomes" id="UP000051176"/>
    </source>
</evidence>
<evidence type="ECO:0000259" key="1">
    <source>
        <dbReference type="Pfam" id="PF14534"/>
    </source>
</evidence>
<reference evidence="2 3" key="1">
    <citation type="journal article" date="2015" name="Genome Announc.">
        <title>Expanding the biotechnology potential of lactobacilli through comparative genomics of 213 strains and associated genera.</title>
        <authorList>
            <person name="Sun Z."/>
            <person name="Harris H.M."/>
            <person name="McCann A."/>
            <person name="Guo C."/>
            <person name="Argimon S."/>
            <person name="Zhang W."/>
            <person name="Yang X."/>
            <person name="Jeffery I.B."/>
            <person name="Cooney J.C."/>
            <person name="Kagawa T.F."/>
            <person name="Liu W."/>
            <person name="Song Y."/>
            <person name="Salvetti E."/>
            <person name="Wrobel A."/>
            <person name="Rasinkangas P."/>
            <person name="Parkhill J."/>
            <person name="Rea M.C."/>
            <person name="O'Sullivan O."/>
            <person name="Ritari J."/>
            <person name="Douillard F.P."/>
            <person name="Paul Ross R."/>
            <person name="Yang R."/>
            <person name="Briner A.E."/>
            <person name="Felis G.E."/>
            <person name="de Vos W.M."/>
            <person name="Barrangou R."/>
            <person name="Klaenhammer T.R."/>
            <person name="Caufield P.W."/>
            <person name="Cui Y."/>
            <person name="Zhang H."/>
            <person name="O'Toole P.W."/>
        </authorList>
    </citation>
    <scope>NUCLEOTIDE SEQUENCE [LARGE SCALE GENOMIC DNA]</scope>
    <source>
        <strain evidence="2 3">ATCC 53295</strain>
    </source>
</reference>
<feature type="domain" description="DUF4440" evidence="1">
    <location>
        <begin position="5"/>
        <end position="97"/>
    </location>
</feature>
<dbReference type="RefSeq" id="WP_020089917.1">
    <property type="nucleotide sequence ID" value="NZ_AZCZ01000029.1"/>
</dbReference>
<dbReference type="Pfam" id="PF14534">
    <property type="entry name" value="DUF4440"/>
    <property type="match status" value="1"/>
</dbReference>
<keyword evidence="3" id="KW-1185">Reference proteome</keyword>
<dbReference type="AlphaFoldDB" id="A0A0R1GY73"/>
<dbReference type="SUPFAM" id="SSF54427">
    <property type="entry name" value="NTF2-like"/>
    <property type="match status" value="1"/>
</dbReference>
<dbReference type="Gene3D" id="3.10.450.50">
    <property type="match status" value="1"/>
</dbReference>
<dbReference type="eggNOG" id="ENOG502ZPGE">
    <property type="taxonomic scope" value="Bacteria"/>
</dbReference>
<dbReference type="InterPro" id="IPR032710">
    <property type="entry name" value="NTF2-like_dom_sf"/>
</dbReference>
<dbReference type="OrthoDB" id="3253136at2"/>
<evidence type="ECO:0000313" key="2">
    <source>
        <dbReference type="EMBL" id="KRK36130.1"/>
    </source>
</evidence>
<comment type="caution">
    <text evidence="2">The sequence shown here is derived from an EMBL/GenBank/DDBJ whole genome shotgun (WGS) entry which is preliminary data.</text>
</comment>
<dbReference type="Proteomes" id="UP000051176">
    <property type="component" value="Unassembled WGS sequence"/>
</dbReference>
<protein>
    <recommendedName>
        <fullName evidence="1">DUF4440 domain-containing protein</fullName>
    </recommendedName>
</protein>
<dbReference type="PATRIC" id="fig|1267003.4.peg.1182"/>
<proteinExistence type="predicted"/>
<gene>
    <name evidence="2" type="ORF">FD07_GL001112</name>
</gene>